<dbReference type="InterPro" id="IPR036412">
    <property type="entry name" value="HAD-like_sf"/>
</dbReference>
<evidence type="ECO:0000313" key="2">
    <source>
        <dbReference type="EMBL" id="PCJ42642.1"/>
    </source>
</evidence>
<reference evidence="3" key="1">
    <citation type="submission" date="2017-08" db="EMBL/GenBank/DDBJ databases">
        <title>A dynamic microbial community with high functional redundancy inhabits the cold, oxic subseafloor aquifer.</title>
        <authorList>
            <person name="Tully B.J."/>
            <person name="Wheat C.G."/>
            <person name="Glazer B.T."/>
            <person name="Huber J.A."/>
        </authorList>
    </citation>
    <scope>NUCLEOTIDE SEQUENCE [LARGE SCALE GENOMIC DNA]</scope>
</reference>
<sequence length="146" mass="17519">MKTILFDIDGTLADNWHRQHLVQAESPDWDSFFEMMSEDSQNVPVVELFKALQESQKYRIILVSARPERYRIQTESWLDSHDIVSEHLYMREDGDRRPDFKVKKDMLDKILEDKHDIIFVVDDRTQTVKMWRENNITCLQCADHDF</sequence>
<evidence type="ECO:0000259" key="1">
    <source>
        <dbReference type="Pfam" id="PF25109"/>
    </source>
</evidence>
<dbReference type="Gene3D" id="3.40.50.1000">
    <property type="entry name" value="HAD superfamily/HAD-like"/>
    <property type="match status" value="1"/>
</dbReference>
<evidence type="ECO:0000313" key="3">
    <source>
        <dbReference type="Proteomes" id="UP000228987"/>
    </source>
</evidence>
<comment type="caution">
    <text evidence="2">The sequence shown here is derived from an EMBL/GenBank/DDBJ whole genome shotgun (WGS) entry which is preliminary data.</text>
</comment>
<name>A0A2A5CFU7_9GAMM</name>
<gene>
    <name evidence="2" type="ORF">COA71_03810</name>
</gene>
<dbReference type="EMBL" id="NVWI01000002">
    <property type="protein sequence ID" value="PCJ42642.1"/>
    <property type="molecule type" value="Genomic_DNA"/>
</dbReference>
<proteinExistence type="predicted"/>
<protein>
    <recommendedName>
        <fullName evidence="1">Polynucleotide kinase PNKP phosphatase domain-containing protein</fullName>
    </recommendedName>
</protein>
<dbReference type="InterPro" id="IPR056782">
    <property type="entry name" value="HAD_PNKP"/>
</dbReference>
<dbReference type="Pfam" id="PF25109">
    <property type="entry name" value="HAD_PNKP"/>
    <property type="match status" value="1"/>
</dbReference>
<dbReference type="InterPro" id="IPR023214">
    <property type="entry name" value="HAD_sf"/>
</dbReference>
<organism evidence="2 3">
    <name type="scientific">SAR86 cluster bacterium</name>
    <dbReference type="NCBI Taxonomy" id="2030880"/>
    <lineage>
        <taxon>Bacteria</taxon>
        <taxon>Pseudomonadati</taxon>
        <taxon>Pseudomonadota</taxon>
        <taxon>Gammaproteobacteria</taxon>
        <taxon>SAR86 cluster</taxon>
    </lineage>
</organism>
<accession>A0A2A5CFU7</accession>
<feature type="domain" description="Polynucleotide kinase PNKP phosphatase" evidence="1">
    <location>
        <begin position="2"/>
        <end position="146"/>
    </location>
</feature>
<dbReference type="Proteomes" id="UP000228987">
    <property type="component" value="Unassembled WGS sequence"/>
</dbReference>
<dbReference type="SUPFAM" id="SSF56784">
    <property type="entry name" value="HAD-like"/>
    <property type="match status" value="1"/>
</dbReference>
<dbReference type="AlphaFoldDB" id="A0A2A5CFU7"/>